<dbReference type="EMBL" id="CP000449">
    <property type="protein sequence ID" value="ABI67307.1"/>
    <property type="molecule type" value="Genomic_DNA"/>
</dbReference>
<sequence length="214" mass="23095">MALTSLTDRRNGRSPLRILSLDKTSLTWRDAGSDSDPGIASDIGLDDIRQVRLSVEMAGQASQVVCRVTDRTGNEIAFGSMRCTGAGQWEANARDFREFLVALHLALENRPGPVRYIEGSSVKFLATMTSIGGVLTIIGAAAFTKLFLIDENAIGLVLIPAVALGVWMMRLFWPRAPKLYDPATYTSPPESEEPSTTMTGSSDMAGNEGSVTPR</sequence>
<dbReference type="eggNOG" id="ENOG50340HS">
    <property type="taxonomic scope" value="Bacteria"/>
</dbReference>
<feature type="compositionally biased region" description="Polar residues" evidence="1">
    <location>
        <begin position="198"/>
        <end position="214"/>
    </location>
</feature>
<dbReference type="STRING" id="394221.Mmar10_3026"/>
<dbReference type="AlphaFoldDB" id="Q0AK86"/>
<dbReference type="Proteomes" id="UP000001964">
    <property type="component" value="Chromosome"/>
</dbReference>
<reference evidence="2 3" key="1">
    <citation type="submission" date="2006-08" db="EMBL/GenBank/DDBJ databases">
        <title>Complete sequence of Maricaulis maris MCS10.</title>
        <authorList>
            <consortium name="US DOE Joint Genome Institute"/>
            <person name="Copeland A."/>
            <person name="Lucas S."/>
            <person name="Lapidus A."/>
            <person name="Barry K."/>
            <person name="Detter J.C."/>
            <person name="Glavina del Rio T."/>
            <person name="Hammon N."/>
            <person name="Israni S."/>
            <person name="Dalin E."/>
            <person name="Tice H."/>
            <person name="Pitluck S."/>
            <person name="Saunders E."/>
            <person name="Brettin T."/>
            <person name="Bruce D."/>
            <person name="Han C."/>
            <person name="Tapia R."/>
            <person name="Gilna P."/>
            <person name="Schmutz J."/>
            <person name="Larimer F."/>
            <person name="Land M."/>
            <person name="Hauser L."/>
            <person name="Kyrpides N."/>
            <person name="Mikhailova N."/>
            <person name="Viollier P."/>
            <person name="Stephens C."/>
            <person name="Richardson P."/>
        </authorList>
    </citation>
    <scope>NUCLEOTIDE SEQUENCE [LARGE SCALE GENOMIC DNA]</scope>
    <source>
        <strain evidence="2 3">MCS10</strain>
    </source>
</reference>
<feature type="compositionally biased region" description="Low complexity" evidence="1">
    <location>
        <begin position="186"/>
        <end position="197"/>
    </location>
</feature>
<proteinExistence type="predicted"/>
<gene>
    <name evidence="2" type="ordered locus">Mmar10_3026</name>
</gene>
<keyword evidence="3" id="KW-1185">Reference proteome</keyword>
<organism evidence="2 3">
    <name type="scientific">Maricaulis maris (strain MCS10)</name>
    <name type="common">Caulobacter maris</name>
    <dbReference type="NCBI Taxonomy" id="394221"/>
    <lineage>
        <taxon>Bacteria</taxon>
        <taxon>Pseudomonadati</taxon>
        <taxon>Pseudomonadota</taxon>
        <taxon>Alphaproteobacteria</taxon>
        <taxon>Maricaulales</taxon>
        <taxon>Maricaulaceae</taxon>
        <taxon>Maricaulis</taxon>
    </lineage>
</organism>
<dbReference type="RefSeq" id="WP_011644951.1">
    <property type="nucleotide sequence ID" value="NC_008347.1"/>
</dbReference>
<evidence type="ECO:0000256" key="1">
    <source>
        <dbReference type="SAM" id="MobiDB-lite"/>
    </source>
</evidence>
<dbReference type="HOGENOM" id="CLU_1287583_0_0_5"/>
<name>Q0AK86_MARMM</name>
<accession>Q0AK86</accession>
<evidence type="ECO:0000313" key="2">
    <source>
        <dbReference type="EMBL" id="ABI67307.1"/>
    </source>
</evidence>
<protein>
    <submittedName>
        <fullName evidence="2">Uncharacterized protein</fullName>
    </submittedName>
</protein>
<dbReference type="KEGG" id="mmr:Mmar10_3026"/>
<evidence type="ECO:0000313" key="3">
    <source>
        <dbReference type="Proteomes" id="UP000001964"/>
    </source>
</evidence>
<dbReference type="OrthoDB" id="7631486at2"/>
<feature type="region of interest" description="Disordered" evidence="1">
    <location>
        <begin position="183"/>
        <end position="214"/>
    </location>
</feature>